<protein>
    <submittedName>
        <fullName evidence="1">Uncharacterized protein</fullName>
    </submittedName>
</protein>
<keyword evidence="2" id="KW-1185">Reference proteome</keyword>
<evidence type="ECO:0000313" key="2">
    <source>
        <dbReference type="Proteomes" id="UP000828390"/>
    </source>
</evidence>
<name>A0A9D4S1P7_DREPO</name>
<dbReference type="EMBL" id="JAIWYP010000001">
    <property type="protein sequence ID" value="KAH3887188.1"/>
    <property type="molecule type" value="Genomic_DNA"/>
</dbReference>
<dbReference type="AlphaFoldDB" id="A0A9D4S1P7"/>
<gene>
    <name evidence="1" type="ORF">DPMN_011204</name>
</gene>
<sequence>MIKTFTFCVCRSSLNTLMRAIEMLVPPSVDSRRDTLRIVNLRTRYDFLVRQYTRAL</sequence>
<proteinExistence type="predicted"/>
<comment type="caution">
    <text evidence="1">The sequence shown here is derived from an EMBL/GenBank/DDBJ whole genome shotgun (WGS) entry which is preliminary data.</text>
</comment>
<accession>A0A9D4S1P7</accession>
<organism evidence="1 2">
    <name type="scientific">Dreissena polymorpha</name>
    <name type="common">Zebra mussel</name>
    <name type="synonym">Mytilus polymorpha</name>
    <dbReference type="NCBI Taxonomy" id="45954"/>
    <lineage>
        <taxon>Eukaryota</taxon>
        <taxon>Metazoa</taxon>
        <taxon>Spiralia</taxon>
        <taxon>Lophotrochozoa</taxon>
        <taxon>Mollusca</taxon>
        <taxon>Bivalvia</taxon>
        <taxon>Autobranchia</taxon>
        <taxon>Heteroconchia</taxon>
        <taxon>Euheterodonta</taxon>
        <taxon>Imparidentia</taxon>
        <taxon>Neoheterodontei</taxon>
        <taxon>Myida</taxon>
        <taxon>Dreissenoidea</taxon>
        <taxon>Dreissenidae</taxon>
        <taxon>Dreissena</taxon>
    </lineage>
</organism>
<dbReference type="Proteomes" id="UP000828390">
    <property type="component" value="Unassembled WGS sequence"/>
</dbReference>
<reference evidence="1" key="2">
    <citation type="submission" date="2020-11" db="EMBL/GenBank/DDBJ databases">
        <authorList>
            <person name="McCartney M.A."/>
            <person name="Auch B."/>
            <person name="Kono T."/>
            <person name="Mallez S."/>
            <person name="Becker A."/>
            <person name="Gohl D.M."/>
            <person name="Silverstein K.A.T."/>
            <person name="Koren S."/>
            <person name="Bechman K.B."/>
            <person name="Herman A."/>
            <person name="Abrahante J.E."/>
            <person name="Garbe J."/>
        </authorList>
    </citation>
    <scope>NUCLEOTIDE SEQUENCE</scope>
    <source>
        <strain evidence="1">Duluth1</strain>
        <tissue evidence="1">Whole animal</tissue>
    </source>
</reference>
<reference evidence="1" key="1">
    <citation type="journal article" date="2019" name="bioRxiv">
        <title>The Genome of the Zebra Mussel, Dreissena polymorpha: A Resource for Invasive Species Research.</title>
        <authorList>
            <person name="McCartney M.A."/>
            <person name="Auch B."/>
            <person name="Kono T."/>
            <person name="Mallez S."/>
            <person name="Zhang Y."/>
            <person name="Obille A."/>
            <person name="Becker A."/>
            <person name="Abrahante J.E."/>
            <person name="Garbe J."/>
            <person name="Badalamenti J.P."/>
            <person name="Herman A."/>
            <person name="Mangelson H."/>
            <person name="Liachko I."/>
            <person name="Sullivan S."/>
            <person name="Sone E.D."/>
            <person name="Koren S."/>
            <person name="Silverstein K.A.T."/>
            <person name="Beckman K.B."/>
            <person name="Gohl D.M."/>
        </authorList>
    </citation>
    <scope>NUCLEOTIDE SEQUENCE</scope>
    <source>
        <strain evidence="1">Duluth1</strain>
        <tissue evidence="1">Whole animal</tissue>
    </source>
</reference>
<evidence type="ECO:0000313" key="1">
    <source>
        <dbReference type="EMBL" id="KAH3887188.1"/>
    </source>
</evidence>